<evidence type="ECO:0000313" key="3">
    <source>
        <dbReference type="Proteomes" id="UP001589870"/>
    </source>
</evidence>
<dbReference type="EMBL" id="JBHMQT010000039">
    <property type="protein sequence ID" value="MFC0864289.1"/>
    <property type="molecule type" value="Genomic_DNA"/>
</dbReference>
<dbReference type="Pfam" id="PF01814">
    <property type="entry name" value="Hemerythrin"/>
    <property type="match status" value="1"/>
</dbReference>
<dbReference type="PANTHER" id="PTHR35585">
    <property type="entry name" value="HHE DOMAIN PROTEIN (AFU_ORTHOLOGUE AFUA_4G00730)"/>
    <property type="match status" value="1"/>
</dbReference>
<keyword evidence="3" id="KW-1185">Reference proteome</keyword>
<reference evidence="2 3" key="1">
    <citation type="submission" date="2024-09" db="EMBL/GenBank/DDBJ databases">
        <authorList>
            <person name="Sun Q."/>
            <person name="Mori K."/>
        </authorList>
    </citation>
    <scope>NUCLEOTIDE SEQUENCE [LARGE SCALE GENOMIC DNA]</scope>
    <source>
        <strain evidence="2 3">TBRC 1851</strain>
    </source>
</reference>
<proteinExistence type="predicted"/>
<dbReference type="Gene3D" id="1.20.120.520">
    <property type="entry name" value="nmb1532 protein domain like"/>
    <property type="match status" value="1"/>
</dbReference>
<dbReference type="Proteomes" id="UP001589870">
    <property type="component" value="Unassembled WGS sequence"/>
</dbReference>
<feature type="domain" description="Hemerythrin-like" evidence="1">
    <location>
        <begin position="25"/>
        <end position="139"/>
    </location>
</feature>
<evidence type="ECO:0000313" key="2">
    <source>
        <dbReference type="EMBL" id="MFC0864289.1"/>
    </source>
</evidence>
<evidence type="ECO:0000259" key="1">
    <source>
        <dbReference type="Pfam" id="PF01814"/>
    </source>
</evidence>
<dbReference type="RefSeq" id="WP_394302412.1">
    <property type="nucleotide sequence ID" value="NZ_JBHMQT010000039.1"/>
</dbReference>
<accession>A0ABV6U757</accession>
<comment type="caution">
    <text evidence="2">The sequence shown here is derived from an EMBL/GenBank/DDBJ whole genome shotgun (WGS) entry which is preliminary data.</text>
</comment>
<organism evidence="2 3">
    <name type="scientific">Sphaerimonospora cavernae</name>
    <dbReference type="NCBI Taxonomy" id="1740611"/>
    <lineage>
        <taxon>Bacteria</taxon>
        <taxon>Bacillati</taxon>
        <taxon>Actinomycetota</taxon>
        <taxon>Actinomycetes</taxon>
        <taxon>Streptosporangiales</taxon>
        <taxon>Streptosporangiaceae</taxon>
        <taxon>Sphaerimonospora</taxon>
    </lineage>
</organism>
<gene>
    <name evidence="2" type="ORF">ACFHYQ_18510</name>
</gene>
<sequence length="196" mass="23203">MKKGTQVLTDRKKQTTEVITPPKTATRMLYEHHGVLRGIVERLSRTSRDDIEQRRSLTDELYSEVQMHERIEEHIFYPAISDFHPKLDAAWSEHRQMTDQLAALLRADPGGARFEEELRLMHDVLEAHAHLDEELEMFPEVERLMDEAWLVEMGERLQDRLDRLRSSRTLRARHRLERMMLRGPGRLIARTMRRGS</sequence>
<dbReference type="PANTHER" id="PTHR35585:SF1">
    <property type="entry name" value="HHE DOMAIN PROTEIN (AFU_ORTHOLOGUE AFUA_4G00730)"/>
    <property type="match status" value="1"/>
</dbReference>
<protein>
    <submittedName>
        <fullName evidence="2">Hemerythrin domain-containing protein</fullName>
    </submittedName>
</protein>
<dbReference type="InterPro" id="IPR012312">
    <property type="entry name" value="Hemerythrin-like"/>
</dbReference>
<name>A0ABV6U757_9ACTN</name>